<evidence type="ECO:0000256" key="1">
    <source>
        <dbReference type="SAM" id="Phobius"/>
    </source>
</evidence>
<sequence length="292" mass="31688">MNLTFDDIYLEDAVVVAGQLEGSGPLKAYFDSVDECKDCCFENSEIDLLSKAMDMLFEKTECTCDQIDLAIGGELSNQLATTSYTLRKLPISLIGIYSACSTIALGLITAGLSLSQSSVRRVLVFTSSHNQSAERQFRNPVEYGGAKEDTQTFTATIGAACFLSHEKSPIRLSSVTVGKVVDVGFTDSMDYGRAMMPAALETLLEHFKTTATTPADYDLVLTGDLSRFGSKLVQQELEKEFGPVCNYQDCGLMLYDIDRQDVLAGGSGPGTSAAVLLSYVRKKMTEGAFKRV</sequence>
<dbReference type="Proteomes" id="UP000886758">
    <property type="component" value="Unassembled WGS sequence"/>
</dbReference>
<dbReference type="GO" id="GO:0016746">
    <property type="term" value="F:acyltransferase activity"/>
    <property type="evidence" value="ECO:0007669"/>
    <property type="project" value="InterPro"/>
</dbReference>
<comment type="caution">
    <text evidence="2">The sequence shown here is derived from an EMBL/GenBank/DDBJ whole genome shotgun (WGS) entry which is preliminary data.</text>
</comment>
<dbReference type="Gene3D" id="3.40.47.40">
    <property type="entry name" value="Stage V sporulation protein AD"/>
    <property type="match status" value="1"/>
</dbReference>
<dbReference type="InterPro" id="IPR010894">
    <property type="entry name" value="SpoVAD"/>
</dbReference>
<evidence type="ECO:0000313" key="2">
    <source>
        <dbReference type="EMBL" id="HIT50381.1"/>
    </source>
</evidence>
<reference evidence="2" key="2">
    <citation type="journal article" date="2021" name="PeerJ">
        <title>Extensive microbial diversity within the chicken gut microbiome revealed by metagenomics and culture.</title>
        <authorList>
            <person name="Gilroy R."/>
            <person name="Ravi A."/>
            <person name="Getino M."/>
            <person name="Pursley I."/>
            <person name="Horton D.L."/>
            <person name="Alikhan N.F."/>
            <person name="Baker D."/>
            <person name="Gharbi K."/>
            <person name="Hall N."/>
            <person name="Watson M."/>
            <person name="Adriaenssens E.M."/>
            <person name="Foster-Nyarko E."/>
            <person name="Jarju S."/>
            <person name="Secka A."/>
            <person name="Antonio M."/>
            <person name="Oren A."/>
            <person name="Chaudhuri R.R."/>
            <person name="La Ragione R."/>
            <person name="Hildebrand F."/>
            <person name="Pallen M.J."/>
        </authorList>
    </citation>
    <scope>NUCLEOTIDE SEQUENCE</scope>
    <source>
        <strain evidence="2">ChiW17-6978</strain>
    </source>
</reference>
<keyword evidence="1" id="KW-0472">Membrane</keyword>
<dbReference type="InterPro" id="IPR038369">
    <property type="entry name" value="SpoVAD_sf"/>
</dbReference>
<feature type="transmembrane region" description="Helical" evidence="1">
    <location>
        <begin position="91"/>
        <end position="114"/>
    </location>
</feature>
<organism evidence="2 3">
    <name type="scientific">Candidatus Pelethenecus faecipullorum</name>
    <dbReference type="NCBI Taxonomy" id="2840900"/>
    <lineage>
        <taxon>Bacteria</taxon>
        <taxon>Bacillati</taxon>
        <taxon>Mycoplasmatota</taxon>
        <taxon>Mollicutes</taxon>
        <taxon>Candidatus Pelethenecus</taxon>
    </lineage>
</organism>
<evidence type="ECO:0000313" key="3">
    <source>
        <dbReference type="Proteomes" id="UP000886758"/>
    </source>
</evidence>
<reference evidence="2" key="1">
    <citation type="submission" date="2020-10" db="EMBL/GenBank/DDBJ databases">
        <authorList>
            <person name="Gilroy R."/>
        </authorList>
    </citation>
    <scope>NUCLEOTIDE SEQUENCE</scope>
    <source>
        <strain evidence="2">ChiW17-6978</strain>
    </source>
</reference>
<dbReference type="AlphaFoldDB" id="A0A9D1GTC3"/>
<dbReference type="EMBL" id="DVLF01000159">
    <property type="protein sequence ID" value="HIT50381.1"/>
    <property type="molecule type" value="Genomic_DNA"/>
</dbReference>
<dbReference type="SUPFAM" id="SSF53901">
    <property type="entry name" value="Thiolase-like"/>
    <property type="match status" value="1"/>
</dbReference>
<keyword evidence="1" id="KW-0812">Transmembrane</keyword>
<dbReference type="Pfam" id="PF07451">
    <property type="entry name" value="SpoVAD"/>
    <property type="match status" value="1"/>
</dbReference>
<accession>A0A9D1GTC3</accession>
<protein>
    <submittedName>
        <fullName evidence="2">Stage V sporulation protein AD</fullName>
    </submittedName>
</protein>
<gene>
    <name evidence="2" type="ORF">IAD46_05080</name>
</gene>
<keyword evidence="1" id="KW-1133">Transmembrane helix</keyword>
<feature type="non-terminal residue" evidence="2">
    <location>
        <position position="292"/>
    </location>
</feature>
<proteinExistence type="predicted"/>
<dbReference type="InterPro" id="IPR016039">
    <property type="entry name" value="Thiolase-like"/>
</dbReference>
<name>A0A9D1GTC3_9MOLU</name>